<dbReference type="InterPro" id="IPR003370">
    <property type="entry name" value="Chromate_transpt"/>
</dbReference>
<dbReference type="RefSeq" id="WP_019952410.1">
    <property type="nucleotide sequence ID" value="NZ_JBHLVX010000033.1"/>
</dbReference>
<comment type="caution">
    <text evidence="8">The sequence shown here is derived from an EMBL/GenBank/DDBJ whole genome shotgun (WGS) entry which is preliminary data.</text>
</comment>
<dbReference type="InterPro" id="IPR052518">
    <property type="entry name" value="CHR_Transporter"/>
</dbReference>
<proteinExistence type="inferred from homology"/>
<dbReference type="Proteomes" id="UP001589814">
    <property type="component" value="Unassembled WGS sequence"/>
</dbReference>
<accession>A0ABV6G3E2</accession>
<evidence type="ECO:0000256" key="5">
    <source>
        <dbReference type="ARBA" id="ARBA00022989"/>
    </source>
</evidence>
<feature type="transmembrane region" description="Helical" evidence="7">
    <location>
        <begin position="113"/>
        <end position="134"/>
    </location>
</feature>
<keyword evidence="4 7" id="KW-0812">Transmembrane</keyword>
<dbReference type="EMBL" id="JBHLVX010000033">
    <property type="protein sequence ID" value="MFC0268033.1"/>
    <property type="molecule type" value="Genomic_DNA"/>
</dbReference>
<evidence type="ECO:0000313" key="8">
    <source>
        <dbReference type="EMBL" id="MFC0268033.1"/>
    </source>
</evidence>
<comment type="subcellular location">
    <subcellularLocation>
        <location evidence="1">Cell membrane</location>
        <topology evidence="1">Multi-pass membrane protein</topology>
    </subcellularLocation>
</comment>
<keyword evidence="9" id="KW-1185">Reference proteome</keyword>
<sequence length="207" mass="22782">MADKRYTKRQLGLCLAFTRIGLLGFGGGPSMIPLVHAEAVKRYGWMSDDEFSDVLAIGNTLPGPIATKMAGTIGYRVAGTMGAINAVLAVTLPCIIAMIALLGLYMAYRDQRWIAGMGQGVVPVVMIMMVQLTWDFWQKSRQTLGWWIAALMGLVAAGLIYALGIHPGIVIAALLVAALLRPEKGWKKRWKQRWQRRRKGHNEESGT</sequence>
<dbReference type="PANTHER" id="PTHR43663">
    <property type="entry name" value="CHROMATE TRANSPORT PROTEIN-RELATED"/>
    <property type="match status" value="1"/>
</dbReference>
<feature type="transmembrane region" description="Helical" evidence="7">
    <location>
        <begin position="83"/>
        <end position="106"/>
    </location>
</feature>
<name>A0ABV6G3E2_9GAMM</name>
<evidence type="ECO:0000313" key="9">
    <source>
        <dbReference type="Proteomes" id="UP001589814"/>
    </source>
</evidence>
<keyword evidence="6 7" id="KW-0472">Membrane</keyword>
<comment type="similarity">
    <text evidence="2">Belongs to the chromate ion transporter (CHR) (TC 2.A.51) family.</text>
</comment>
<evidence type="ECO:0000256" key="6">
    <source>
        <dbReference type="ARBA" id="ARBA00023136"/>
    </source>
</evidence>
<evidence type="ECO:0000256" key="7">
    <source>
        <dbReference type="SAM" id="Phobius"/>
    </source>
</evidence>
<organism evidence="8 9">
    <name type="scientific">Kushneria aurantia</name>
    <dbReference type="NCBI Taxonomy" id="504092"/>
    <lineage>
        <taxon>Bacteria</taxon>
        <taxon>Pseudomonadati</taxon>
        <taxon>Pseudomonadota</taxon>
        <taxon>Gammaproteobacteria</taxon>
        <taxon>Oceanospirillales</taxon>
        <taxon>Halomonadaceae</taxon>
        <taxon>Kushneria</taxon>
    </lineage>
</organism>
<reference evidence="8 9" key="1">
    <citation type="submission" date="2024-09" db="EMBL/GenBank/DDBJ databases">
        <authorList>
            <person name="Sun Q."/>
            <person name="Mori K."/>
        </authorList>
    </citation>
    <scope>NUCLEOTIDE SEQUENCE [LARGE SCALE GENOMIC DNA]</scope>
    <source>
        <strain evidence="8 9">CCM 7415</strain>
    </source>
</reference>
<feature type="transmembrane region" description="Helical" evidence="7">
    <location>
        <begin position="146"/>
        <end position="179"/>
    </location>
</feature>
<dbReference type="Pfam" id="PF02417">
    <property type="entry name" value="Chromate_transp"/>
    <property type="match status" value="1"/>
</dbReference>
<evidence type="ECO:0000256" key="3">
    <source>
        <dbReference type="ARBA" id="ARBA00022475"/>
    </source>
</evidence>
<keyword evidence="3" id="KW-1003">Cell membrane</keyword>
<gene>
    <name evidence="8" type="ORF">ACFFHW_08570</name>
</gene>
<keyword evidence="5 7" id="KW-1133">Transmembrane helix</keyword>
<dbReference type="PANTHER" id="PTHR43663:SF1">
    <property type="entry name" value="CHROMATE TRANSPORTER"/>
    <property type="match status" value="1"/>
</dbReference>
<evidence type="ECO:0000256" key="1">
    <source>
        <dbReference type="ARBA" id="ARBA00004651"/>
    </source>
</evidence>
<evidence type="ECO:0000256" key="2">
    <source>
        <dbReference type="ARBA" id="ARBA00005262"/>
    </source>
</evidence>
<protein>
    <submittedName>
        <fullName evidence="8">Chromate transporter</fullName>
    </submittedName>
</protein>
<evidence type="ECO:0000256" key="4">
    <source>
        <dbReference type="ARBA" id="ARBA00022692"/>
    </source>
</evidence>